<feature type="binding site" evidence="19">
    <location>
        <position position="187"/>
    </location>
    <ligand>
        <name>Ca(2+)</name>
        <dbReference type="ChEBI" id="CHEBI:29108"/>
        <label>1</label>
    </ligand>
</feature>
<evidence type="ECO:0000256" key="19">
    <source>
        <dbReference type="PIRSR" id="PIRSR600823-3"/>
    </source>
</evidence>
<reference evidence="24 25" key="1">
    <citation type="submission" date="2024-02" db="EMBL/GenBank/DDBJ databases">
        <authorList>
            <person name="Vignale AGUSTIN F."/>
            <person name="Sosa J E."/>
            <person name="Modenutti C."/>
        </authorList>
    </citation>
    <scope>NUCLEOTIDE SEQUENCE [LARGE SCALE GENOMIC DNA]</scope>
</reference>
<evidence type="ECO:0000256" key="8">
    <source>
        <dbReference type="ARBA" id="ARBA00022617"/>
    </source>
</evidence>
<feature type="binding site" evidence="19">
    <location>
        <position position="191"/>
    </location>
    <ligand>
        <name>Ca(2+)</name>
        <dbReference type="ChEBI" id="CHEBI:29108"/>
        <label>1</label>
    </ligand>
</feature>
<feature type="binding site" evidence="19">
    <location>
        <position position="204"/>
    </location>
    <ligand>
        <name>Ca(2+)</name>
        <dbReference type="ChEBI" id="CHEBI:29108"/>
        <label>1</label>
    </ligand>
</feature>
<keyword evidence="9 19" id="KW-0479">Metal-binding</keyword>
<feature type="domain" description="Plant heme peroxidase family profile" evidence="23">
    <location>
        <begin position="140"/>
        <end position="436"/>
    </location>
</feature>
<feature type="region of interest" description="Disordered" evidence="22">
    <location>
        <begin position="49"/>
        <end position="143"/>
    </location>
</feature>
<keyword evidence="7" id="KW-0575">Peroxidase</keyword>
<evidence type="ECO:0000259" key="23">
    <source>
        <dbReference type="PROSITE" id="PS50873"/>
    </source>
</evidence>
<evidence type="ECO:0000256" key="22">
    <source>
        <dbReference type="SAM" id="MobiDB-lite"/>
    </source>
</evidence>
<evidence type="ECO:0000256" key="9">
    <source>
        <dbReference type="ARBA" id="ARBA00022723"/>
    </source>
</evidence>
<keyword evidence="6" id="KW-0964">Secreted</keyword>
<evidence type="ECO:0000256" key="18">
    <source>
        <dbReference type="PIRSR" id="PIRSR600823-2"/>
    </source>
</evidence>
<dbReference type="FunFam" id="1.10.420.10:FF:000006">
    <property type="entry name" value="Peroxidase"/>
    <property type="match status" value="1"/>
</dbReference>
<feature type="binding site" evidence="19">
    <location>
        <position position="356"/>
    </location>
    <ligand>
        <name>Ca(2+)</name>
        <dbReference type="ChEBI" id="CHEBI:29108"/>
        <label>2</label>
    </ligand>
</feature>
<dbReference type="InterPro" id="IPR019793">
    <property type="entry name" value="Peroxidases_heam-ligand_BS"/>
</dbReference>
<name>A0ABC8U3Y4_9AQUA</name>
<dbReference type="Pfam" id="PF00141">
    <property type="entry name" value="peroxidase"/>
    <property type="match status" value="1"/>
</dbReference>
<evidence type="ECO:0000313" key="25">
    <source>
        <dbReference type="Proteomes" id="UP001642360"/>
    </source>
</evidence>
<feature type="binding site" description="axial binding residue" evidence="19">
    <location>
        <position position="309"/>
    </location>
    <ligand>
        <name>heme b</name>
        <dbReference type="ChEBI" id="CHEBI:60344"/>
    </ligand>
    <ligandPart>
        <name>Fe</name>
        <dbReference type="ChEBI" id="CHEBI:18248"/>
    </ligandPart>
</feature>
<dbReference type="GO" id="GO:0140825">
    <property type="term" value="F:lactoperoxidase activity"/>
    <property type="evidence" value="ECO:0007669"/>
    <property type="project" value="UniProtKB-EC"/>
</dbReference>
<dbReference type="Proteomes" id="UP001642360">
    <property type="component" value="Unassembled WGS sequence"/>
</dbReference>
<keyword evidence="8" id="KW-0349">Heme</keyword>
<comment type="cofactor">
    <cofactor evidence="19">
        <name>heme b</name>
        <dbReference type="ChEBI" id="CHEBI:60344"/>
    </cofactor>
    <text evidence="19">Binds 1 heme b (iron(II)-protoporphyrin IX) group per subunit.</text>
</comment>
<feature type="disulfide bond" evidence="21">
    <location>
        <begin position="237"/>
        <end position="432"/>
    </location>
</feature>
<keyword evidence="13 19" id="KW-0408">Iron</keyword>
<dbReference type="Gene3D" id="1.10.420.10">
    <property type="entry name" value="Peroxidase, domain 2"/>
    <property type="match status" value="1"/>
</dbReference>
<dbReference type="PANTHER" id="PTHR31388:SF264">
    <property type="entry name" value="PEROXIDASE 59"/>
    <property type="match status" value="1"/>
</dbReference>
<evidence type="ECO:0000256" key="13">
    <source>
        <dbReference type="ARBA" id="ARBA00023004"/>
    </source>
</evidence>
<evidence type="ECO:0000256" key="12">
    <source>
        <dbReference type="ARBA" id="ARBA00023002"/>
    </source>
</evidence>
<gene>
    <name evidence="24" type="ORF">ILEXP_LOCUS43477</name>
</gene>
<dbReference type="CDD" id="cd00693">
    <property type="entry name" value="secretory_peroxidase"/>
    <property type="match status" value="1"/>
</dbReference>
<evidence type="ECO:0000256" key="20">
    <source>
        <dbReference type="PIRSR" id="PIRSR600823-4"/>
    </source>
</evidence>
<keyword evidence="15" id="KW-0325">Glycoprotein</keyword>
<evidence type="ECO:0000256" key="15">
    <source>
        <dbReference type="ARBA" id="ARBA00023180"/>
    </source>
</evidence>
<feature type="disulfide bond" evidence="21">
    <location>
        <begin position="183"/>
        <end position="188"/>
    </location>
</feature>
<dbReference type="GO" id="GO:0042744">
    <property type="term" value="P:hydrogen peroxide catabolic process"/>
    <property type="evidence" value="ECO:0007669"/>
    <property type="project" value="UniProtKB-KW"/>
</dbReference>
<keyword evidence="14 21" id="KW-1015">Disulfide bond</keyword>
<dbReference type="InterPro" id="IPR002016">
    <property type="entry name" value="Haem_peroxidase"/>
</dbReference>
<comment type="cofactor">
    <cofactor evidence="19">
        <name>Ca(2+)</name>
        <dbReference type="ChEBI" id="CHEBI:29108"/>
    </cofactor>
    <text evidence="19">Binds 2 calcium ions per subunit.</text>
</comment>
<evidence type="ECO:0000256" key="2">
    <source>
        <dbReference type="ARBA" id="ARBA00002322"/>
    </source>
</evidence>
<dbReference type="FunFam" id="1.10.520.10:FF:000009">
    <property type="entry name" value="Peroxidase"/>
    <property type="match status" value="1"/>
</dbReference>
<dbReference type="PANTHER" id="PTHR31388">
    <property type="entry name" value="PEROXIDASE 72-RELATED"/>
    <property type="match status" value="1"/>
</dbReference>
<evidence type="ECO:0000256" key="16">
    <source>
        <dbReference type="ARBA" id="ARBA00023324"/>
    </source>
</evidence>
<accession>A0ABC8U3Y4</accession>
<keyword evidence="25" id="KW-1185">Reference proteome</keyword>
<keyword evidence="12" id="KW-0560">Oxidoreductase</keyword>
<evidence type="ECO:0000256" key="17">
    <source>
        <dbReference type="PIRSR" id="PIRSR600823-1"/>
    </source>
</evidence>
<comment type="subcellular location">
    <subcellularLocation>
        <location evidence="3">Secreted</location>
    </subcellularLocation>
</comment>
<feature type="binding site" evidence="18">
    <location>
        <position position="279"/>
    </location>
    <ligand>
        <name>substrate</name>
    </ligand>
</feature>
<evidence type="ECO:0000256" key="7">
    <source>
        <dbReference type="ARBA" id="ARBA00022559"/>
    </source>
</evidence>
<organism evidence="24 25">
    <name type="scientific">Ilex paraguariensis</name>
    <name type="common">yerba mate</name>
    <dbReference type="NCBI Taxonomy" id="185542"/>
    <lineage>
        <taxon>Eukaryota</taxon>
        <taxon>Viridiplantae</taxon>
        <taxon>Streptophyta</taxon>
        <taxon>Embryophyta</taxon>
        <taxon>Tracheophyta</taxon>
        <taxon>Spermatophyta</taxon>
        <taxon>Magnoliopsida</taxon>
        <taxon>eudicotyledons</taxon>
        <taxon>Gunneridae</taxon>
        <taxon>Pentapetalae</taxon>
        <taxon>asterids</taxon>
        <taxon>campanulids</taxon>
        <taxon>Aquifoliales</taxon>
        <taxon>Aquifoliaceae</taxon>
        <taxon>Ilex</taxon>
    </lineage>
</organism>
<feature type="active site" description="Proton acceptor" evidence="17">
    <location>
        <position position="181"/>
    </location>
</feature>
<comment type="catalytic activity">
    <reaction evidence="1">
        <text>2 a phenolic donor + H2O2 = 2 a phenolic radical donor + 2 H2O</text>
        <dbReference type="Rhea" id="RHEA:56136"/>
        <dbReference type="ChEBI" id="CHEBI:15377"/>
        <dbReference type="ChEBI" id="CHEBI:16240"/>
        <dbReference type="ChEBI" id="CHEBI:139520"/>
        <dbReference type="ChEBI" id="CHEBI:139521"/>
        <dbReference type="EC" id="1.11.1.7"/>
    </reaction>
</comment>
<evidence type="ECO:0000256" key="11">
    <source>
        <dbReference type="ARBA" id="ARBA00022837"/>
    </source>
</evidence>
<feature type="disulfide bond" evidence="21">
    <location>
        <begin position="316"/>
        <end position="344"/>
    </location>
</feature>
<evidence type="ECO:0000256" key="14">
    <source>
        <dbReference type="ARBA" id="ARBA00023157"/>
    </source>
</evidence>
<feature type="disulfide bond" evidence="21">
    <location>
        <begin position="150"/>
        <end position="231"/>
    </location>
</feature>
<dbReference type="InterPro" id="IPR033905">
    <property type="entry name" value="Secretory_peroxidase"/>
</dbReference>
<dbReference type="AlphaFoldDB" id="A0ABC8U3Y4"/>
<feature type="compositionally biased region" description="Basic and acidic residues" evidence="22">
    <location>
        <begin position="80"/>
        <end position="105"/>
    </location>
</feature>
<evidence type="ECO:0000256" key="1">
    <source>
        <dbReference type="ARBA" id="ARBA00000189"/>
    </source>
</evidence>
<dbReference type="PRINTS" id="PR00461">
    <property type="entry name" value="PLPEROXIDASE"/>
</dbReference>
<dbReference type="EC" id="1.11.1.7" evidence="5"/>
<comment type="similarity">
    <text evidence="4">Belongs to the peroxidase family. Ascorbate peroxidase subfamily.</text>
</comment>
<evidence type="ECO:0000256" key="3">
    <source>
        <dbReference type="ARBA" id="ARBA00004613"/>
    </source>
</evidence>
<dbReference type="Gene3D" id="1.10.520.10">
    <property type="match status" value="1"/>
</dbReference>
<feature type="binding site" evidence="19">
    <location>
        <position position="182"/>
    </location>
    <ligand>
        <name>Ca(2+)</name>
        <dbReference type="ChEBI" id="CHEBI:29108"/>
        <label>1</label>
    </ligand>
</feature>
<feature type="site" description="Transition state stabilizer" evidence="20">
    <location>
        <position position="177"/>
    </location>
</feature>
<evidence type="ECO:0000256" key="5">
    <source>
        <dbReference type="ARBA" id="ARBA00012313"/>
    </source>
</evidence>
<feature type="binding site" evidence="19">
    <location>
        <position position="359"/>
    </location>
    <ligand>
        <name>Ca(2+)</name>
        <dbReference type="ChEBI" id="CHEBI:29108"/>
        <label>2</label>
    </ligand>
</feature>
<protein>
    <recommendedName>
        <fullName evidence="5">peroxidase</fullName>
        <ecNumber evidence="5">1.11.1.7</ecNumber>
    </recommendedName>
</protein>
<dbReference type="PROSITE" id="PS50873">
    <property type="entry name" value="PEROXIDASE_4"/>
    <property type="match status" value="1"/>
</dbReference>
<dbReference type="GO" id="GO:0046872">
    <property type="term" value="F:metal ion binding"/>
    <property type="evidence" value="ECO:0007669"/>
    <property type="project" value="UniProtKB-KW"/>
</dbReference>
<keyword evidence="11 19" id="KW-0106">Calcium</keyword>
<dbReference type="PROSITE" id="PS00435">
    <property type="entry name" value="PEROXIDASE_1"/>
    <property type="match status" value="1"/>
</dbReference>
<proteinExistence type="inferred from homology"/>
<comment type="caution">
    <text evidence="24">The sequence shown here is derived from an EMBL/GenBank/DDBJ whole genome shotgun (WGS) entry which is preliminary data.</text>
</comment>
<evidence type="ECO:0000256" key="21">
    <source>
        <dbReference type="PIRSR" id="PIRSR600823-5"/>
    </source>
</evidence>
<keyword evidence="16" id="KW-0376">Hydrogen peroxide</keyword>
<sequence length="436" mass="48130">MEASAKIVAAIFILCSIFPPLASSFFIFPNIFGLRGGIFNMPPVYDPRFQTPKDEPMHETPEYDEGHHTRNKGGRVQKSPKQDHDQDWNRGERVKKSPKNDHNQDRSGGGRVKKSPNNGIQGGSIREIPKDDGPENNQGGLRVGFYDQTCPRAEEIVKEVLSMAVQNNSGVPAGILRLHFHDCFVKGCDASLLLDQIPSLEQVEKLAVENTDSLVGFEVIDMVKAQLEQECPGVVSCADILAFGARDSLVLSGLQNYDVAGGRRDSLTSRKVDVNGSLPHPNWPLDQMAQNFLNKGLTIEDMVVLTGAHSIGVAHCPTFSYRASAPDADKVMDANLLGYVRFTCGAENSKAYVAFDSVTSYNMDVEFYKQILNKKALLESDNAIANDPKTSYLVKSLALDQDGWSQKFVKSMTRMGRIEVLTGTQGEIRKQCRFVN</sequence>
<evidence type="ECO:0000256" key="10">
    <source>
        <dbReference type="ARBA" id="ARBA00022729"/>
    </source>
</evidence>
<comment type="function">
    <text evidence="2">Removal of H(2)O(2), oxidation of toxic reductants, biosynthesis and degradation of lignin, suberization, auxin catabolism, response to environmental stresses such as wounding, pathogen attack and oxidative stress. These functions might be dependent on each isozyme/isoform in each plant tissue.</text>
</comment>
<dbReference type="InterPro" id="IPR000823">
    <property type="entry name" value="Peroxidase_pln"/>
</dbReference>
<dbReference type="GO" id="GO:0005576">
    <property type="term" value="C:extracellular region"/>
    <property type="evidence" value="ECO:0007669"/>
    <property type="project" value="UniProtKB-SubCell"/>
</dbReference>
<dbReference type="InterPro" id="IPR010255">
    <property type="entry name" value="Haem_peroxidase_sf"/>
</dbReference>
<feature type="binding site" evidence="19">
    <location>
        <position position="189"/>
    </location>
    <ligand>
        <name>Ca(2+)</name>
        <dbReference type="ChEBI" id="CHEBI:29108"/>
        <label>1</label>
    </ligand>
</feature>
<feature type="binding site" evidence="19">
    <location>
        <position position="364"/>
    </location>
    <ligand>
        <name>Ca(2+)</name>
        <dbReference type="ChEBI" id="CHEBI:29108"/>
        <label>2</label>
    </ligand>
</feature>
<dbReference type="PRINTS" id="PR00458">
    <property type="entry name" value="PEROXIDASE"/>
</dbReference>
<dbReference type="SUPFAM" id="SSF48113">
    <property type="entry name" value="Heme-dependent peroxidases"/>
    <property type="match status" value="1"/>
</dbReference>
<feature type="binding site" evidence="19">
    <location>
        <position position="185"/>
    </location>
    <ligand>
        <name>Ca(2+)</name>
        <dbReference type="ChEBI" id="CHEBI:29108"/>
        <label>1</label>
    </ligand>
</feature>
<evidence type="ECO:0000313" key="24">
    <source>
        <dbReference type="EMBL" id="CAK9173745.1"/>
    </source>
</evidence>
<dbReference type="EMBL" id="CAUOFW020006203">
    <property type="protein sequence ID" value="CAK9173745.1"/>
    <property type="molecule type" value="Genomic_DNA"/>
</dbReference>
<evidence type="ECO:0000256" key="4">
    <source>
        <dbReference type="ARBA" id="ARBA00006873"/>
    </source>
</evidence>
<keyword evidence="10" id="KW-0732">Signal</keyword>
<evidence type="ECO:0000256" key="6">
    <source>
        <dbReference type="ARBA" id="ARBA00022525"/>
    </source>
</evidence>
<feature type="compositionally biased region" description="Basic and acidic residues" evidence="22">
    <location>
        <begin position="51"/>
        <end position="68"/>
    </location>
</feature>